<comment type="caution">
    <text evidence="1">The sequence shown here is derived from an EMBL/GenBank/DDBJ whole genome shotgun (WGS) entry which is preliminary data.</text>
</comment>
<organism evidence="1 2">
    <name type="scientific">Smallanthus sonchifolius</name>
    <dbReference type="NCBI Taxonomy" id="185202"/>
    <lineage>
        <taxon>Eukaryota</taxon>
        <taxon>Viridiplantae</taxon>
        <taxon>Streptophyta</taxon>
        <taxon>Embryophyta</taxon>
        <taxon>Tracheophyta</taxon>
        <taxon>Spermatophyta</taxon>
        <taxon>Magnoliopsida</taxon>
        <taxon>eudicotyledons</taxon>
        <taxon>Gunneridae</taxon>
        <taxon>Pentapetalae</taxon>
        <taxon>asterids</taxon>
        <taxon>campanulids</taxon>
        <taxon>Asterales</taxon>
        <taxon>Asteraceae</taxon>
        <taxon>Asteroideae</taxon>
        <taxon>Heliantheae alliance</taxon>
        <taxon>Millerieae</taxon>
        <taxon>Smallanthus</taxon>
    </lineage>
</organism>
<proteinExistence type="predicted"/>
<gene>
    <name evidence="1" type="ORF">L1987_72412</name>
</gene>
<reference evidence="2" key="1">
    <citation type="journal article" date="2022" name="Mol. Ecol. Resour.">
        <title>The genomes of chicory, endive, great burdock and yacon provide insights into Asteraceae palaeo-polyploidization history and plant inulin production.</title>
        <authorList>
            <person name="Fan W."/>
            <person name="Wang S."/>
            <person name="Wang H."/>
            <person name="Wang A."/>
            <person name="Jiang F."/>
            <person name="Liu H."/>
            <person name="Zhao H."/>
            <person name="Xu D."/>
            <person name="Zhang Y."/>
        </authorList>
    </citation>
    <scope>NUCLEOTIDE SEQUENCE [LARGE SCALE GENOMIC DNA]</scope>
    <source>
        <strain evidence="2">cv. Yunnan</strain>
    </source>
</reference>
<evidence type="ECO:0000313" key="2">
    <source>
        <dbReference type="Proteomes" id="UP001056120"/>
    </source>
</evidence>
<keyword evidence="2" id="KW-1185">Reference proteome</keyword>
<name>A0ACB9AV51_9ASTR</name>
<accession>A0ACB9AV51</accession>
<reference evidence="1 2" key="2">
    <citation type="journal article" date="2022" name="Mol. Ecol. Resour.">
        <title>The genomes of chicory, endive, great burdock and yacon provide insights into Asteraceae paleo-polyploidization history and plant inulin production.</title>
        <authorList>
            <person name="Fan W."/>
            <person name="Wang S."/>
            <person name="Wang H."/>
            <person name="Wang A."/>
            <person name="Jiang F."/>
            <person name="Liu H."/>
            <person name="Zhao H."/>
            <person name="Xu D."/>
            <person name="Zhang Y."/>
        </authorList>
    </citation>
    <scope>NUCLEOTIDE SEQUENCE [LARGE SCALE GENOMIC DNA]</scope>
    <source>
        <strain evidence="2">cv. Yunnan</strain>
        <tissue evidence="1">Leaves</tissue>
    </source>
</reference>
<evidence type="ECO:0000313" key="1">
    <source>
        <dbReference type="EMBL" id="KAI3713826.1"/>
    </source>
</evidence>
<sequence length="1365" mass="156878">MAAENANFQVPSVPKFDGDYEHWSLLMKTLLRSKEYWVVIEPGYNEPREGVELTATQQASLEAMRLKDLKAQNYLFQSIDKQIIKTMTHKETAKQIWEAMKIKYQGNDRVKKAKLQRLRRDFETLEMKEGEGVTEYFARVMTVANDMRNWGDEMPDVKVVEKILRSLTENFNFVVCTIEESKDIDMMTVDELQSSLLVHEPKLSRQTSASGDQVLKSELESPGGRGRGRGRGSSYRGRGRGRGRSRADFDKSGVECYRCHQMGHFAYECNRGEKQVNYAEFDEEEGILLMTQATVDIEQKSGIWFLDSACSNNMTGNRAWFISFDEEFTHTVKLGNDLRLSVKGIGDVKLVVEGKSQVITRVYYVPDLTSSLLSVGQLQEKNVTVIIKQGVCRIYHPQRGLIITSNMTRNRMFLVNATMVTRDSICYKMEEEDVDQLWHRRLGHVNNKSLRTMQFRRMVEGLPRIAEASKSCEVCNLGKQKRENMSKKSLWKASARLELIHVDLCGPINPISPSGKRYVMVIIDDMSRKGWVYFLENKFESLDYFKKFKVMVENETGLKIKGLRSDRGGEFTSKRFNEFCETHGIKRQLTTAYTPQQNGVAERRNLTLMNMVRCLLIEKNMPKWFWSEATSWGCHILNRCVTTSVESMVPEERWSGRKPNVEDVKVFGCIGYVLIPSQLRTKLDNRSTKCIFLGISKESKAYRMYDPIQRKVIISKYVKFVEGERWEWDREGFVTNELIIPDGERLENQEREGGETQDEVTDHAIGQSPLQSQNSENTNEGSPTLQTHNPSSLNTPSPSDSTQHSSIQPENNTQQRIRDETSRRNTHPPAWLKDYNSGEELSDDEAVFAMISSLEDPVSFEEAVKETKWVKAMESEIQSIMKNNTWELVDPPKGTKPIGVKWLFKTKRNERGEVDKYKARLVVKGYAQRKGIDYDEIYAPVARWDTVRSIVAIAAQRGWNIYQLDVKCAFLNGELKETVFIDQPQGFVKGGEEHKVCKLNKALYGLKQAPRAWFNRIEGYFLKEGFTKSYYDHTLFIKKASEGMVIVSLYVDDLIYTGSNEGVCENFKVSMMHEFEMTNLGKMKYFLGVEVNQGKKRISMCQKNYAKEVLERFNMWESNGVKNLIVPGTVVTKAGESGMVDETEYKRLVGSLMYLTVTRPDLMYSVSFISRYMSNPHEEHMYVAKRILRYVKETYDYGLIYDQRGGNKLQVFTDSDYARDVADRKSTSGYVCILSQAAICWSSRKQGIVTLSSTEAEYVAATICAGHCVWLKGLLEEISNEELGTIEIQCDNSSTIKLSKNPVLHRKTKHIDVRYHYLRDLVNEEIIKLLFCPTADQVADVMTKPVKLDSFEKMRKKMGVYKIEE</sequence>
<dbReference type="Proteomes" id="UP001056120">
    <property type="component" value="Linkage Group LG24"/>
</dbReference>
<dbReference type="EMBL" id="CM042041">
    <property type="protein sequence ID" value="KAI3713826.1"/>
    <property type="molecule type" value="Genomic_DNA"/>
</dbReference>
<protein>
    <submittedName>
        <fullName evidence="1">Uncharacterized protein</fullName>
    </submittedName>
</protein>